<comment type="caution">
    <text evidence="2">The sequence shown here is derived from an EMBL/GenBank/DDBJ whole genome shotgun (WGS) entry which is preliminary data.</text>
</comment>
<dbReference type="EMBL" id="QGKX02000095">
    <property type="protein sequence ID" value="KAF3572923.1"/>
    <property type="molecule type" value="Genomic_DNA"/>
</dbReference>
<feature type="region of interest" description="Disordered" evidence="1">
    <location>
        <begin position="118"/>
        <end position="140"/>
    </location>
</feature>
<evidence type="ECO:0000313" key="2">
    <source>
        <dbReference type="EMBL" id="KAF3572923.1"/>
    </source>
</evidence>
<dbReference type="Proteomes" id="UP000712600">
    <property type="component" value="Unassembled WGS sequence"/>
</dbReference>
<organism evidence="2 3">
    <name type="scientific">Brassica cretica</name>
    <name type="common">Mustard</name>
    <dbReference type="NCBI Taxonomy" id="69181"/>
    <lineage>
        <taxon>Eukaryota</taxon>
        <taxon>Viridiplantae</taxon>
        <taxon>Streptophyta</taxon>
        <taxon>Embryophyta</taxon>
        <taxon>Tracheophyta</taxon>
        <taxon>Spermatophyta</taxon>
        <taxon>Magnoliopsida</taxon>
        <taxon>eudicotyledons</taxon>
        <taxon>Gunneridae</taxon>
        <taxon>Pentapetalae</taxon>
        <taxon>rosids</taxon>
        <taxon>malvids</taxon>
        <taxon>Brassicales</taxon>
        <taxon>Brassicaceae</taxon>
        <taxon>Brassiceae</taxon>
        <taxon>Brassica</taxon>
    </lineage>
</organism>
<proteinExistence type="predicted"/>
<feature type="region of interest" description="Disordered" evidence="1">
    <location>
        <begin position="1"/>
        <end position="37"/>
    </location>
</feature>
<evidence type="ECO:0000256" key="1">
    <source>
        <dbReference type="SAM" id="MobiDB-lite"/>
    </source>
</evidence>
<protein>
    <submittedName>
        <fullName evidence="2">Uncharacterized protein</fullName>
    </submittedName>
</protein>
<gene>
    <name evidence="2" type="ORF">F2Q69_00058654</name>
</gene>
<reference evidence="2" key="1">
    <citation type="submission" date="2019-12" db="EMBL/GenBank/DDBJ databases">
        <title>Genome sequencing and annotation of Brassica cretica.</title>
        <authorList>
            <person name="Studholme D.J."/>
            <person name="Sarris P."/>
        </authorList>
    </citation>
    <scope>NUCLEOTIDE SEQUENCE</scope>
    <source>
        <strain evidence="2">PFS-109/04</strain>
        <tissue evidence="2">Leaf</tissue>
    </source>
</reference>
<accession>A0A8S9RJ38</accession>
<sequence length="186" mass="21147">MDDDIDPIFNEEDDHLDDDLGPIFDEEDDHLDDDIGPIFDEEEKSEAASVPLAVLKVAEDVVDSGPEADHEKDLTTAYVSSFGARLIQSTNLRVILQFWAYHLWSFLSDPGACSRGGSIVWPRQTSSPRSDETKQPKPDTFLMSPRPGCQIIEGILYRDQNWREEFFVFKIDKAYVGSFDFSKLPR</sequence>
<evidence type="ECO:0000313" key="3">
    <source>
        <dbReference type="Proteomes" id="UP000712600"/>
    </source>
</evidence>
<name>A0A8S9RJ38_BRACR</name>
<dbReference type="AlphaFoldDB" id="A0A8S9RJ38"/>